<dbReference type="EC" id="2.7.7.87" evidence="3 13"/>
<feature type="binding site" evidence="14">
    <location>
        <position position="116"/>
    </location>
    <ligand>
        <name>L-threonine</name>
        <dbReference type="ChEBI" id="CHEBI:57926"/>
    </ligand>
</feature>
<dbReference type="NCBIfam" id="TIGR00057">
    <property type="entry name" value="L-threonylcarbamoyladenylate synthase"/>
    <property type="match status" value="1"/>
</dbReference>
<evidence type="ECO:0000313" key="17">
    <source>
        <dbReference type="Proteomes" id="UP000589373"/>
    </source>
</evidence>
<evidence type="ECO:0000256" key="4">
    <source>
        <dbReference type="ARBA" id="ARBA00015492"/>
    </source>
</evidence>
<feature type="domain" description="YrdC-like" evidence="15">
    <location>
        <begin position="8"/>
        <end position="195"/>
    </location>
</feature>
<keyword evidence="10 13" id="KW-0067">ATP-binding</keyword>
<feature type="binding site" evidence="14">
    <location>
        <position position="30"/>
    </location>
    <ligand>
        <name>L-threonine</name>
        <dbReference type="ChEBI" id="CHEBI:57926"/>
    </ligand>
</feature>
<protein>
    <recommendedName>
        <fullName evidence="4 13">Threonylcarbamoyl-AMP synthase</fullName>
        <shortName evidence="13">TC-AMP synthase</shortName>
        <ecNumber evidence="3 13">2.7.7.87</ecNumber>
    </recommendedName>
    <alternativeName>
        <fullName evidence="11 13">L-threonylcarbamoyladenylate synthase</fullName>
    </alternativeName>
</protein>
<dbReference type="Pfam" id="PF03481">
    <property type="entry name" value="Sua5_C"/>
    <property type="match status" value="1"/>
</dbReference>
<dbReference type="InterPro" id="IPR005145">
    <property type="entry name" value="Sua5_C"/>
</dbReference>
<comment type="subcellular location">
    <subcellularLocation>
        <location evidence="1 13">Cytoplasm</location>
    </subcellularLocation>
</comment>
<evidence type="ECO:0000256" key="12">
    <source>
        <dbReference type="ARBA" id="ARBA00048366"/>
    </source>
</evidence>
<keyword evidence="5 13" id="KW-0963">Cytoplasm</keyword>
<dbReference type="InterPro" id="IPR010923">
    <property type="entry name" value="T(6)A37_SUA5"/>
</dbReference>
<evidence type="ECO:0000256" key="2">
    <source>
        <dbReference type="ARBA" id="ARBA00007663"/>
    </source>
</evidence>
<feature type="binding site" evidence="14">
    <location>
        <position position="191"/>
    </location>
    <ligand>
        <name>ATP</name>
        <dbReference type="ChEBI" id="CHEBI:30616"/>
    </ligand>
</feature>
<dbReference type="PIRSF" id="PIRSF004930">
    <property type="entry name" value="Tln_factor_SUA5"/>
    <property type="match status" value="1"/>
</dbReference>
<feature type="binding site" evidence="14">
    <location>
        <position position="62"/>
    </location>
    <ligand>
        <name>L-threonine</name>
        <dbReference type="ChEBI" id="CHEBI:57926"/>
    </ligand>
</feature>
<keyword evidence="9 13" id="KW-0547">Nucleotide-binding</keyword>
<dbReference type="Pfam" id="PF01300">
    <property type="entry name" value="Sua5_yciO_yrdC"/>
    <property type="match status" value="1"/>
</dbReference>
<dbReference type="GO" id="GO:0061710">
    <property type="term" value="F:L-threonylcarbamoyladenylate synthase"/>
    <property type="evidence" value="ECO:0007669"/>
    <property type="project" value="UniProtKB-EC"/>
</dbReference>
<dbReference type="FunFam" id="3.90.870.10:FF:000009">
    <property type="entry name" value="Threonylcarbamoyl-AMP synthase, putative"/>
    <property type="match status" value="1"/>
</dbReference>
<evidence type="ECO:0000256" key="9">
    <source>
        <dbReference type="ARBA" id="ARBA00022741"/>
    </source>
</evidence>
<dbReference type="GO" id="GO:0008033">
    <property type="term" value="P:tRNA processing"/>
    <property type="evidence" value="ECO:0007669"/>
    <property type="project" value="UniProtKB-KW"/>
</dbReference>
<evidence type="ECO:0000256" key="8">
    <source>
        <dbReference type="ARBA" id="ARBA00022695"/>
    </source>
</evidence>
<keyword evidence="8 13" id="KW-0548">Nucleotidyltransferase</keyword>
<evidence type="ECO:0000256" key="3">
    <source>
        <dbReference type="ARBA" id="ARBA00012584"/>
    </source>
</evidence>
<evidence type="ECO:0000256" key="6">
    <source>
        <dbReference type="ARBA" id="ARBA00022679"/>
    </source>
</evidence>
<dbReference type="RefSeq" id="WP_276641556.1">
    <property type="nucleotide sequence ID" value="NZ_JAAZCD010000032.1"/>
</dbReference>
<keyword evidence="6 13" id="KW-0808">Transferase</keyword>
<dbReference type="SUPFAM" id="SSF55821">
    <property type="entry name" value="YrdC/RibB"/>
    <property type="match status" value="1"/>
</dbReference>
<reference evidence="16 17" key="1">
    <citation type="journal article" date="2020" name="Biotechnol. Biofuels">
        <title>New insights from the biogas microbiome by comprehensive genome-resolved metagenomics of nearly 1600 species originating from multiple anaerobic digesters.</title>
        <authorList>
            <person name="Campanaro S."/>
            <person name="Treu L."/>
            <person name="Rodriguez-R L.M."/>
            <person name="Kovalovszki A."/>
            <person name="Ziels R.M."/>
            <person name="Maus I."/>
            <person name="Zhu X."/>
            <person name="Kougias P.G."/>
            <person name="Basile A."/>
            <person name="Luo G."/>
            <person name="Schluter A."/>
            <person name="Konstantinidis K.T."/>
            <person name="Angelidaki I."/>
        </authorList>
    </citation>
    <scope>NUCLEOTIDE SEQUENCE [LARGE SCALE GENOMIC DNA]</scope>
    <source>
        <strain evidence="16">AS07pgkLD_105</strain>
    </source>
</reference>
<feature type="binding site" evidence="14">
    <location>
        <position position="138"/>
    </location>
    <ligand>
        <name>ATP</name>
        <dbReference type="ChEBI" id="CHEBI:30616"/>
    </ligand>
</feature>
<dbReference type="GO" id="GO:0005737">
    <property type="term" value="C:cytoplasm"/>
    <property type="evidence" value="ECO:0007669"/>
    <property type="project" value="UniProtKB-SubCell"/>
</dbReference>
<accession>A0A847D0P2</accession>
<dbReference type="Gene3D" id="3.40.50.11030">
    <property type="entry name" value="Threonylcarbamoyl-AMP synthase, C-terminal domain"/>
    <property type="match status" value="1"/>
</dbReference>
<dbReference type="PROSITE" id="PS51163">
    <property type="entry name" value="YRDC"/>
    <property type="match status" value="1"/>
</dbReference>
<proteinExistence type="inferred from homology"/>
<dbReference type="InterPro" id="IPR038385">
    <property type="entry name" value="Sua5/YwlC_C"/>
</dbReference>
<dbReference type="Proteomes" id="UP000589373">
    <property type="component" value="Unassembled WGS sequence"/>
</dbReference>
<dbReference type="GO" id="GO:0005524">
    <property type="term" value="F:ATP binding"/>
    <property type="evidence" value="ECO:0007669"/>
    <property type="project" value="UniProtKB-UniRule"/>
</dbReference>
<evidence type="ECO:0000256" key="5">
    <source>
        <dbReference type="ARBA" id="ARBA00022490"/>
    </source>
</evidence>
<dbReference type="InterPro" id="IPR017945">
    <property type="entry name" value="DHBP_synth_RibB-like_a/b_dom"/>
</dbReference>
<organism evidence="16 17">
    <name type="scientific">Trichococcus flocculiformis</name>
    <dbReference type="NCBI Taxonomy" id="82803"/>
    <lineage>
        <taxon>Bacteria</taxon>
        <taxon>Bacillati</taxon>
        <taxon>Bacillota</taxon>
        <taxon>Bacilli</taxon>
        <taxon>Lactobacillales</taxon>
        <taxon>Carnobacteriaceae</taxon>
        <taxon>Trichococcus</taxon>
    </lineage>
</organism>
<evidence type="ECO:0000256" key="14">
    <source>
        <dbReference type="PIRSR" id="PIRSR004930-1"/>
    </source>
</evidence>
<feature type="binding site" evidence="14">
    <location>
        <position position="176"/>
    </location>
    <ligand>
        <name>L-threonine</name>
        <dbReference type="ChEBI" id="CHEBI:57926"/>
    </ligand>
</feature>
<dbReference type="InterPro" id="IPR050156">
    <property type="entry name" value="TC-AMP_synthase_SUA5"/>
</dbReference>
<sequence length="339" mass="36280">METKIYDASTIDEAAELLKAGDLIAFPTETVYGLGAIASNDEAVKNVYKVKGRPSDNPLIVHVSDREIAKYVAFVPQQAEILMEAFWPGPLTLIFPMKEGIFAPTVTAGHNTVALRMPDQEQTLELIRKTGFPLVGPSANTSGKPSPTTAQHVLHDLSGKIAGILDGGETQIGLESTVLDLTNAVGPIILRPGAITEAQLEPVIGKLAANAGTANETEAPKAPGMKYRHYSPTQPVILIDGTTADWKAAIEECHDQGKEIGILASEEKLTAHKEAARATFSLGPKADVTVASQRLYAGLRYLDEQPVDVILAEAYDPNGLGKAFMNRMEKAASAKYPKK</sequence>
<feature type="binding site" evidence="14">
    <location>
        <position position="112"/>
    </location>
    <ligand>
        <name>ATP</name>
        <dbReference type="ChEBI" id="CHEBI:30616"/>
    </ligand>
</feature>
<dbReference type="GO" id="GO:0006450">
    <property type="term" value="P:regulation of translational fidelity"/>
    <property type="evidence" value="ECO:0007669"/>
    <property type="project" value="TreeGrafter"/>
</dbReference>
<dbReference type="InterPro" id="IPR006070">
    <property type="entry name" value="Sua5-like_dom"/>
</dbReference>
<dbReference type="PANTHER" id="PTHR17490:SF16">
    <property type="entry name" value="THREONYLCARBAMOYL-AMP SYNTHASE"/>
    <property type="match status" value="1"/>
</dbReference>
<dbReference type="GO" id="GO:0003725">
    <property type="term" value="F:double-stranded RNA binding"/>
    <property type="evidence" value="ECO:0007669"/>
    <property type="project" value="UniProtKB-UniRule"/>
</dbReference>
<dbReference type="AlphaFoldDB" id="A0A847D0P2"/>
<feature type="binding site" evidence="14">
    <location>
        <position position="230"/>
    </location>
    <ligand>
        <name>ATP</name>
        <dbReference type="ChEBI" id="CHEBI:30616"/>
    </ligand>
</feature>
<evidence type="ECO:0000313" key="16">
    <source>
        <dbReference type="EMBL" id="NLD30911.1"/>
    </source>
</evidence>
<comment type="similarity">
    <text evidence="2 13">Belongs to the SUA5 family.</text>
</comment>
<evidence type="ECO:0000259" key="15">
    <source>
        <dbReference type="PROSITE" id="PS51163"/>
    </source>
</evidence>
<dbReference type="GO" id="GO:0000049">
    <property type="term" value="F:tRNA binding"/>
    <property type="evidence" value="ECO:0007669"/>
    <property type="project" value="TreeGrafter"/>
</dbReference>
<comment type="function">
    <text evidence="13">Required for the formation of a threonylcarbamoyl group on adenosine at position 37 (t(6)A37) in tRNAs that read codons beginning with adenine.</text>
</comment>
<evidence type="ECO:0000256" key="7">
    <source>
        <dbReference type="ARBA" id="ARBA00022694"/>
    </source>
</evidence>
<name>A0A847D0P2_9LACT</name>
<keyword evidence="7 13" id="KW-0819">tRNA processing</keyword>
<gene>
    <name evidence="16" type="ORF">GX662_01430</name>
</gene>
<feature type="binding site" evidence="14">
    <location>
        <position position="53"/>
    </location>
    <ligand>
        <name>ATP</name>
        <dbReference type="ChEBI" id="CHEBI:30616"/>
    </ligand>
</feature>
<comment type="caution">
    <text evidence="16">The sequence shown here is derived from an EMBL/GenBank/DDBJ whole genome shotgun (WGS) entry which is preliminary data.</text>
</comment>
<comment type="catalytic activity">
    <reaction evidence="12 13">
        <text>L-threonine + hydrogencarbonate + ATP = L-threonylcarbamoyladenylate + diphosphate + H2O</text>
        <dbReference type="Rhea" id="RHEA:36407"/>
        <dbReference type="ChEBI" id="CHEBI:15377"/>
        <dbReference type="ChEBI" id="CHEBI:17544"/>
        <dbReference type="ChEBI" id="CHEBI:30616"/>
        <dbReference type="ChEBI" id="CHEBI:33019"/>
        <dbReference type="ChEBI" id="CHEBI:57926"/>
        <dbReference type="ChEBI" id="CHEBI:73682"/>
        <dbReference type="EC" id="2.7.7.87"/>
    </reaction>
</comment>
<evidence type="ECO:0000256" key="10">
    <source>
        <dbReference type="ARBA" id="ARBA00022840"/>
    </source>
</evidence>
<dbReference type="PANTHER" id="PTHR17490">
    <property type="entry name" value="SUA5"/>
    <property type="match status" value="1"/>
</dbReference>
<feature type="binding site" evidence="14">
    <location>
        <position position="57"/>
    </location>
    <ligand>
        <name>ATP</name>
        <dbReference type="ChEBI" id="CHEBI:30616"/>
    </ligand>
</feature>
<feature type="binding site" evidence="14">
    <location>
        <position position="146"/>
    </location>
    <ligand>
        <name>ATP</name>
        <dbReference type="ChEBI" id="CHEBI:30616"/>
    </ligand>
</feature>
<evidence type="ECO:0000256" key="1">
    <source>
        <dbReference type="ARBA" id="ARBA00004496"/>
    </source>
</evidence>
<evidence type="ECO:0000256" key="11">
    <source>
        <dbReference type="ARBA" id="ARBA00029774"/>
    </source>
</evidence>
<dbReference type="EMBL" id="JAAZCD010000032">
    <property type="protein sequence ID" value="NLD30911.1"/>
    <property type="molecule type" value="Genomic_DNA"/>
</dbReference>
<dbReference type="Gene3D" id="3.90.870.10">
    <property type="entry name" value="DHBP synthase"/>
    <property type="match status" value="1"/>
</dbReference>
<evidence type="ECO:0000256" key="13">
    <source>
        <dbReference type="PIRNR" id="PIRNR004930"/>
    </source>
</evidence>